<dbReference type="GO" id="GO:0006096">
    <property type="term" value="P:glycolytic process"/>
    <property type="evidence" value="ECO:0007669"/>
    <property type="project" value="UniProtKB-UniRule"/>
</dbReference>
<organism evidence="11 12">
    <name type="scientific">Mesomycoplasma flocculare ATCC 27399</name>
    <dbReference type="NCBI Taxonomy" id="743971"/>
    <lineage>
        <taxon>Bacteria</taxon>
        <taxon>Bacillati</taxon>
        <taxon>Mycoplasmatota</taxon>
        <taxon>Mycoplasmoidales</taxon>
        <taxon>Metamycoplasmataceae</taxon>
        <taxon>Mesomycoplasma</taxon>
    </lineage>
</organism>
<name>A0A0A8E7U9_MESFC</name>
<sequence>MKKIIIGNWKMNKTVHETRDFIQKFDIFYSKNLGKIKDNLDFAIAPSFTSLALISTSKIDKLKVAAQNLSQFDSGAFTGEISAKMLQDLAVHYVIIGHSERREIFKEIGEDLTNKILQAQKYNLIPVFCVGESLSEFEANETEKVIIGQINEVKSVLNFEKAIIAYEPIWAIGTGKTATAQIAEQVCKLIKNNFGKNIRVIYGGSVNSKNINELLLQKNIDGALVGKASLDPEEFVKILANI</sequence>
<dbReference type="PANTHER" id="PTHR21139:SF42">
    <property type="entry name" value="TRIOSEPHOSPHATE ISOMERASE"/>
    <property type="match status" value="1"/>
</dbReference>
<keyword evidence="8 9" id="KW-0413">Isomerase</keyword>
<feature type="binding site" evidence="9">
    <location>
        <position position="173"/>
    </location>
    <ligand>
        <name>substrate</name>
    </ligand>
</feature>
<dbReference type="SUPFAM" id="SSF51351">
    <property type="entry name" value="Triosephosphate isomerase (TIM)"/>
    <property type="match status" value="1"/>
</dbReference>
<dbReference type="HAMAP" id="MF_00147_B">
    <property type="entry name" value="TIM_B"/>
    <property type="match status" value="1"/>
</dbReference>
<dbReference type="Proteomes" id="UP000031129">
    <property type="component" value="Chromosome"/>
</dbReference>
<dbReference type="PANTHER" id="PTHR21139">
    <property type="entry name" value="TRIOSEPHOSPHATE ISOMERASE"/>
    <property type="match status" value="1"/>
</dbReference>
<evidence type="ECO:0000256" key="3">
    <source>
        <dbReference type="ARBA" id="ARBA00011940"/>
    </source>
</evidence>
<comment type="subcellular location">
    <subcellularLocation>
        <location evidence="9 10">Cytoplasm</location>
    </subcellularLocation>
</comment>
<comment type="function">
    <text evidence="9">Involved in the gluconeogenesis. Catalyzes stereospecifically the conversion of dihydroxyacetone phosphate (DHAP) to D-glyceraldehyde-3-phosphate (G3P).</text>
</comment>
<evidence type="ECO:0000256" key="8">
    <source>
        <dbReference type="ARBA" id="ARBA00023235"/>
    </source>
</evidence>
<proteinExistence type="inferred from homology"/>
<dbReference type="GO" id="GO:0006094">
    <property type="term" value="P:gluconeogenesis"/>
    <property type="evidence" value="ECO:0007669"/>
    <property type="project" value="UniProtKB-UniRule"/>
</dbReference>
<comment type="caution">
    <text evidence="9">Lacks conserved residue(s) required for the propagation of feature annotation.</text>
</comment>
<dbReference type="FunFam" id="3.20.20.70:FF:000016">
    <property type="entry name" value="Triosephosphate isomerase"/>
    <property type="match status" value="1"/>
</dbReference>
<dbReference type="CDD" id="cd00311">
    <property type="entry name" value="TIM"/>
    <property type="match status" value="1"/>
</dbReference>
<comment type="pathway">
    <text evidence="1 9 10">Carbohydrate degradation; glycolysis; D-glyceraldehyde 3-phosphate from glycerone phosphate: step 1/1.</text>
</comment>
<dbReference type="GO" id="GO:0019563">
    <property type="term" value="P:glycerol catabolic process"/>
    <property type="evidence" value="ECO:0007669"/>
    <property type="project" value="TreeGrafter"/>
</dbReference>
<feature type="active site" description="Proton acceptor" evidence="9">
    <location>
        <position position="167"/>
    </location>
</feature>
<dbReference type="UniPathway" id="UPA00109">
    <property type="reaction ID" value="UER00189"/>
</dbReference>
<evidence type="ECO:0000256" key="10">
    <source>
        <dbReference type="RuleBase" id="RU363013"/>
    </source>
</evidence>
<dbReference type="GO" id="GO:0005829">
    <property type="term" value="C:cytosol"/>
    <property type="evidence" value="ECO:0007669"/>
    <property type="project" value="TreeGrafter"/>
</dbReference>
<dbReference type="UniPathway" id="UPA00138"/>
<dbReference type="InterPro" id="IPR013785">
    <property type="entry name" value="Aldolase_TIM"/>
</dbReference>
<comment type="catalytic activity">
    <reaction evidence="9 10">
        <text>D-glyceraldehyde 3-phosphate = dihydroxyacetone phosphate</text>
        <dbReference type="Rhea" id="RHEA:18585"/>
        <dbReference type="ChEBI" id="CHEBI:57642"/>
        <dbReference type="ChEBI" id="CHEBI:59776"/>
        <dbReference type="EC" id="5.3.1.1"/>
    </reaction>
</comment>
<gene>
    <name evidence="9 11" type="primary">tpiA</name>
    <name evidence="11" type="ORF">MYF_00550</name>
</gene>
<keyword evidence="7 9" id="KW-0324">Glycolysis</keyword>
<dbReference type="InterPro" id="IPR000652">
    <property type="entry name" value="Triosephosphate_isomerase"/>
</dbReference>
<evidence type="ECO:0000256" key="1">
    <source>
        <dbReference type="ARBA" id="ARBA00004680"/>
    </source>
</evidence>
<evidence type="ECO:0000313" key="11">
    <source>
        <dbReference type="EMBL" id="AJC49677.1"/>
    </source>
</evidence>
<dbReference type="InterPro" id="IPR022896">
    <property type="entry name" value="TrioseP_Isoase_bac/euk"/>
</dbReference>
<dbReference type="Pfam" id="PF00121">
    <property type="entry name" value="TIM"/>
    <property type="match status" value="1"/>
</dbReference>
<dbReference type="EC" id="5.3.1.1" evidence="3 9"/>
<evidence type="ECO:0000256" key="9">
    <source>
        <dbReference type="HAMAP-Rule" id="MF_00147"/>
    </source>
</evidence>
<comment type="similarity">
    <text evidence="2 9 10">Belongs to the triosephosphate isomerase family.</text>
</comment>
<evidence type="ECO:0000256" key="5">
    <source>
        <dbReference type="ARBA" id="ARBA00022432"/>
    </source>
</evidence>
<evidence type="ECO:0000256" key="6">
    <source>
        <dbReference type="ARBA" id="ARBA00022490"/>
    </source>
</evidence>
<evidence type="ECO:0000256" key="2">
    <source>
        <dbReference type="ARBA" id="ARBA00007422"/>
    </source>
</evidence>
<dbReference type="PROSITE" id="PS00171">
    <property type="entry name" value="TIM_1"/>
    <property type="match status" value="1"/>
</dbReference>
<keyword evidence="12" id="KW-1185">Reference proteome</keyword>
<feature type="binding site" evidence="9">
    <location>
        <position position="205"/>
    </location>
    <ligand>
        <name>substrate</name>
    </ligand>
</feature>
<dbReference type="HOGENOM" id="CLU_024251_2_3_14"/>
<dbReference type="SMR" id="A0A0A8E7U9"/>
<keyword evidence="6 9" id="KW-0963">Cytoplasm</keyword>
<feature type="binding site" evidence="9">
    <location>
        <begin position="8"/>
        <end position="10"/>
    </location>
    <ligand>
        <name>substrate</name>
    </ligand>
</feature>
<comment type="pathway">
    <text evidence="9 10">Carbohydrate biosynthesis; gluconeogenesis.</text>
</comment>
<dbReference type="OrthoDB" id="9809429at2"/>
<dbReference type="KEGG" id="mfq:MYF_00550"/>
<dbReference type="RefSeq" id="WP_002557584.1">
    <property type="nucleotide sequence ID" value="NZ_CP007585.1"/>
</dbReference>
<evidence type="ECO:0000313" key="12">
    <source>
        <dbReference type="Proteomes" id="UP000031129"/>
    </source>
</evidence>
<dbReference type="NCBIfam" id="TIGR00419">
    <property type="entry name" value="tim"/>
    <property type="match status" value="1"/>
</dbReference>
<reference evidence="11 12" key="1">
    <citation type="journal article" date="2015" name="Genome Announc.">
        <title>Complete Genome Sequence of Mycoplasma flocculare Strain Ms42T (ATCC 27399T).</title>
        <authorList>
            <person name="Calcutt M.J."/>
            <person name="Foecking M.F."/>
            <person name="Heidari M.B."/>
            <person name="McIntosh M.A."/>
        </authorList>
    </citation>
    <scope>NUCLEOTIDE SEQUENCE [LARGE SCALE GENOMIC DNA]</scope>
    <source>
        <strain evidence="12">ATCC 27399</strain>
    </source>
</reference>
<comment type="subunit">
    <text evidence="9 10">Homodimer.</text>
</comment>
<keyword evidence="5 9" id="KW-0312">Gluconeogenesis</keyword>
<dbReference type="PROSITE" id="PS51440">
    <property type="entry name" value="TIM_2"/>
    <property type="match status" value="1"/>
</dbReference>
<evidence type="ECO:0000256" key="4">
    <source>
        <dbReference type="ARBA" id="ARBA00019397"/>
    </source>
</evidence>
<evidence type="ECO:0000256" key="7">
    <source>
        <dbReference type="ARBA" id="ARBA00023152"/>
    </source>
</evidence>
<dbReference type="Gene3D" id="3.20.20.70">
    <property type="entry name" value="Aldolase class I"/>
    <property type="match status" value="1"/>
</dbReference>
<protein>
    <recommendedName>
        <fullName evidence="4 9">Triosephosphate isomerase</fullName>
        <shortName evidence="9">TIM</shortName>
        <shortName evidence="9">TPI</shortName>
        <ecNumber evidence="3 9">5.3.1.1</ecNumber>
    </recommendedName>
    <alternativeName>
        <fullName evidence="9">Triose-phosphate isomerase</fullName>
    </alternativeName>
</protein>
<dbReference type="EMBL" id="CP007585">
    <property type="protein sequence ID" value="AJC49677.1"/>
    <property type="molecule type" value="Genomic_DNA"/>
</dbReference>
<dbReference type="InterPro" id="IPR020861">
    <property type="entry name" value="Triosephosphate_isomerase_AS"/>
</dbReference>
<dbReference type="GO" id="GO:0004807">
    <property type="term" value="F:triose-phosphate isomerase activity"/>
    <property type="evidence" value="ECO:0007669"/>
    <property type="project" value="UniProtKB-UniRule"/>
</dbReference>
<dbReference type="AlphaFoldDB" id="A0A0A8E7U9"/>
<dbReference type="InterPro" id="IPR035990">
    <property type="entry name" value="TIM_sf"/>
</dbReference>
<feature type="active site" description="Electrophile" evidence="9">
    <location>
        <position position="98"/>
    </location>
</feature>
<dbReference type="GO" id="GO:0046166">
    <property type="term" value="P:glyceraldehyde-3-phosphate biosynthetic process"/>
    <property type="evidence" value="ECO:0007669"/>
    <property type="project" value="TreeGrafter"/>
</dbReference>
<dbReference type="STRING" id="743971.MYF_00550"/>
<accession>A0A0A8E7U9</accession>